<keyword evidence="2" id="KW-1185">Reference proteome</keyword>
<sequence>MRVKDSELSGHLAFAPYSALNFTRRDGNAEFANSDDAVKFTEFEVKGEHIGKSAQKTKA</sequence>
<dbReference type="RefSeq" id="WP_185898449.1">
    <property type="nucleotide sequence ID" value="NZ_JACLZK010000001.1"/>
</dbReference>
<organism evidence="1 2">
    <name type="scientific">Campylobacter massiliensis</name>
    <dbReference type="NCBI Taxonomy" id="2762557"/>
    <lineage>
        <taxon>Bacteria</taxon>
        <taxon>Pseudomonadati</taxon>
        <taxon>Campylobacterota</taxon>
        <taxon>Epsilonproteobacteria</taxon>
        <taxon>Campylobacterales</taxon>
        <taxon>Campylobacteraceae</taxon>
        <taxon>Campylobacter</taxon>
    </lineage>
</organism>
<dbReference type="AlphaFoldDB" id="A0A842JA88"/>
<comment type="caution">
    <text evidence="1">The sequence shown here is derived from an EMBL/GenBank/DDBJ whole genome shotgun (WGS) entry which is preliminary data.</text>
</comment>
<reference evidence="1 2" key="1">
    <citation type="submission" date="2020-08" db="EMBL/GenBank/DDBJ databases">
        <title>Complete genome and description of Campylobacter massiliensis Marseille-Q3452 sp. nov.</title>
        <authorList>
            <person name="Antezack A."/>
        </authorList>
    </citation>
    <scope>NUCLEOTIDE SEQUENCE [LARGE SCALE GENOMIC DNA]</scope>
    <source>
        <strain evidence="1 2">Marseille-Q3452</strain>
    </source>
</reference>
<dbReference type="EMBL" id="JACLZK010000001">
    <property type="protein sequence ID" value="MBC2882899.1"/>
    <property type="molecule type" value="Genomic_DNA"/>
</dbReference>
<accession>A0A842JA88</accession>
<gene>
    <name evidence="1" type="ORF">H7R39_06455</name>
</gene>
<evidence type="ECO:0000313" key="1">
    <source>
        <dbReference type="EMBL" id="MBC2882899.1"/>
    </source>
</evidence>
<name>A0A842JA88_9BACT</name>
<evidence type="ECO:0000313" key="2">
    <source>
        <dbReference type="Proteomes" id="UP000552683"/>
    </source>
</evidence>
<proteinExistence type="predicted"/>
<protein>
    <submittedName>
        <fullName evidence="1">Uncharacterized protein</fullName>
    </submittedName>
</protein>
<dbReference type="Proteomes" id="UP000552683">
    <property type="component" value="Unassembled WGS sequence"/>
</dbReference>